<gene>
    <name evidence="3" type="ORF">BCON_0177g00210</name>
</gene>
<feature type="domain" description="Ubiquitin-like" evidence="2">
    <location>
        <begin position="117"/>
        <end position="167"/>
    </location>
</feature>
<evidence type="ECO:0000259" key="2">
    <source>
        <dbReference type="PROSITE" id="PS50053"/>
    </source>
</evidence>
<feature type="region of interest" description="Disordered" evidence="1">
    <location>
        <begin position="288"/>
        <end position="325"/>
    </location>
</feature>
<dbReference type="Proteomes" id="UP000297527">
    <property type="component" value="Unassembled WGS sequence"/>
</dbReference>
<evidence type="ECO:0000313" key="3">
    <source>
        <dbReference type="EMBL" id="TGO50744.1"/>
    </source>
</evidence>
<evidence type="ECO:0000313" key="4">
    <source>
        <dbReference type="Proteomes" id="UP000297527"/>
    </source>
</evidence>
<name>A0A4Z1HPE0_9HELO</name>
<dbReference type="AlphaFoldDB" id="A0A4Z1HPE0"/>
<dbReference type="OrthoDB" id="428577at2759"/>
<feature type="compositionally biased region" description="Acidic residues" evidence="1">
    <location>
        <begin position="290"/>
        <end position="304"/>
    </location>
</feature>
<dbReference type="Pfam" id="PF00240">
    <property type="entry name" value="ubiquitin"/>
    <property type="match status" value="1"/>
</dbReference>
<evidence type="ECO:0000256" key="1">
    <source>
        <dbReference type="SAM" id="MobiDB-lite"/>
    </source>
</evidence>
<accession>A0A4Z1HPE0</accession>
<dbReference type="EMBL" id="PQXN01000177">
    <property type="protein sequence ID" value="TGO50744.1"/>
    <property type="molecule type" value="Genomic_DNA"/>
</dbReference>
<organism evidence="3 4">
    <name type="scientific">Botryotinia convoluta</name>
    <dbReference type="NCBI Taxonomy" id="54673"/>
    <lineage>
        <taxon>Eukaryota</taxon>
        <taxon>Fungi</taxon>
        <taxon>Dikarya</taxon>
        <taxon>Ascomycota</taxon>
        <taxon>Pezizomycotina</taxon>
        <taxon>Leotiomycetes</taxon>
        <taxon>Helotiales</taxon>
        <taxon>Sclerotiniaceae</taxon>
        <taxon>Botryotinia</taxon>
    </lineage>
</organism>
<dbReference type="Gene3D" id="3.10.20.90">
    <property type="entry name" value="Phosphatidylinositol 3-kinase Catalytic Subunit, Chain A, domain 1"/>
    <property type="match status" value="1"/>
</dbReference>
<dbReference type="PROSITE" id="PS50053">
    <property type="entry name" value="UBIQUITIN_2"/>
    <property type="match status" value="1"/>
</dbReference>
<dbReference type="InterPro" id="IPR000626">
    <property type="entry name" value="Ubiquitin-like_dom"/>
</dbReference>
<dbReference type="InterPro" id="IPR029071">
    <property type="entry name" value="Ubiquitin-like_domsf"/>
</dbReference>
<dbReference type="SUPFAM" id="SSF54236">
    <property type="entry name" value="Ubiquitin-like"/>
    <property type="match status" value="1"/>
</dbReference>
<dbReference type="CDD" id="cd17039">
    <property type="entry name" value="Ubl_ubiquitin_like"/>
    <property type="match status" value="1"/>
</dbReference>
<proteinExistence type="predicted"/>
<keyword evidence="4" id="KW-1185">Reference proteome</keyword>
<comment type="caution">
    <text evidence="3">The sequence shown here is derived from an EMBL/GenBank/DDBJ whole genome shotgun (WGS) entry which is preliminary data.</text>
</comment>
<reference evidence="3 4" key="1">
    <citation type="submission" date="2017-12" db="EMBL/GenBank/DDBJ databases">
        <title>Comparative genomics of Botrytis spp.</title>
        <authorList>
            <person name="Valero-Jimenez C.A."/>
            <person name="Tapia P."/>
            <person name="Veloso J."/>
            <person name="Silva-Moreno E."/>
            <person name="Staats M."/>
            <person name="Valdes J.H."/>
            <person name="Van Kan J.A.L."/>
        </authorList>
    </citation>
    <scope>NUCLEOTIDE SEQUENCE [LARGE SCALE GENOMIC DNA]</scope>
    <source>
        <strain evidence="3 4">MUCL11595</strain>
    </source>
</reference>
<protein>
    <recommendedName>
        <fullName evidence="2">Ubiquitin-like domain-containing protein</fullName>
    </recommendedName>
</protein>
<sequence length="344" mass="38693">MWIHFESAGAFAVKVIVDGVNAISGESSTESLSADLRRIALLYERKSIQDYIVAENPSQKWLDGIKTKEDKIMQFVAAPVPSQTMEPSIKSSINATDGIRGIKFEIVPQKLDTIKRTPITVHTLSGKVIHITVSIKAIVSDLINKICRITSIPYERQQISFAGQQLEYRPLYYILWHRRDGGPKSHAAQKYMPQTAAQKRVLKYHTAIQESFGEKREVMFAYANATIAQDIEADLFDAGDWDTENTLIFNLQMINAPASEIVLGMKPPPCPISTEICKEYHCPLLSVHNDEEENNDNRDEDEDENERKVFKVTTDQSGASGGFAPVEEMKDRLSSIFELPDDDI</sequence>